<dbReference type="EMBL" id="JAABOO010000001">
    <property type="protein sequence ID" value="NER12116.1"/>
    <property type="molecule type" value="Genomic_DNA"/>
</dbReference>
<evidence type="ECO:0000313" key="5">
    <source>
        <dbReference type="EMBL" id="NER12116.1"/>
    </source>
</evidence>
<keyword evidence="2" id="KW-0680">Restriction system</keyword>
<protein>
    <submittedName>
        <fullName evidence="5">Restriction endonuclease subunit S</fullName>
    </submittedName>
</protein>
<keyword evidence="6" id="KW-1185">Reference proteome</keyword>
<keyword evidence="5" id="KW-0255">Endonuclease</keyword>
<dbReference type="PANTHER" id="PTHR43140:SF1">
    <property type="entry name" value="TYPE I RESTRICTION ENZYME ECOKI SPECIFICITY SUBUNIT"/>
    <property type="match status" value="1"/>
</dbReference>
<dbReference type="InterPro" id="IPR044946">
    <property type="entry name" value="Restrct_endonuc_typeI_TRD_sf"/>
</dbReference>
<feature type="domain" description="Type I restriction modification DNA specificity" evidence="4">
    <location>
        <begin position="203"/>
        <end position="377"/>
    </location>
</feature>
<accession>A0A6P0UP41</accession>
<evidence type="ECO:0000259" key="4">
    <source>
        <dbReference type="Pfam" id="PF01420"/>
    </source>
</evidence>
<dbReference type="PANTHER" id="PTHR43140">
    <property type="entry name" value="TYPE-1 RESTRICTION ENZYME ECOKI SPECIFICITY PROTEIN"/>
    <property type="match status" value="1"/>
</dbReference>
<dbReference type="CDD" id="cd17268">
    <property type="entry name" value="RMtype1_S_Ara36733I_TRD1-CR1_like"/>
    <property type="match status" value="1"/>
</dbReference>
<dbReference type="InterPro" id="IPR051212">
    <property type="entry name" value="Type-I_RE_S_subunit"/>
</dbReference>
<dbReference type="CDD" id="cd17269">
    <property type="entry name" value="RMtype1_S_PluTORF4319P-TRD2-CR2_like"/>
    <property type="match status" value="1"/>
</dbReference>
<reference evidence="5 6" key="1">
    <citation type="submission" date="2020-01" db="EMBL/GenBank/DDBJ databases">
        <title>Leptobacterium flavescens.</title>
        <authorList>
            <person name="Wang G."/>
        </authorList>
    </citation>
    <scope>NUCLEOTIDE SEQUENCE [LARGE SCALE GENOMIC DNA]</scope>
    <source>
        <strain evidence="5 6">KCTC 22160</strain>
    </source>
</reference>
<keyword evidence="5" id="KW-0378">Hydrolase</keyword>
<gene>
    <name evidence="5" type="ORF">GWK08_01560</name>
</gene>
<dbReference type="RefSeq" id="WP_163605152.1">
    <property type="nucleotide sequence ID" value="NZ_JAABOO010000001.1"/>
</dbReference>
<sequence>MNYLDKLLKDVEVEWKDLSEVATIGTGSHDTKDSTEDGEYTFYARGRVPLKLDSYDFEETAIITAGDGVGVGKVFHWVEGKYALHQRAYRIVPKSNVNARYIYHYFLSNFHAHVKKISVHSSVTSLRKPMFLKFQVPIPCPEYQEKSLEIQGEIVRILDSFAELTTNLTDKLAAELTARKKQFIYYREELFKFEKDKVGFELLDEIGEFQRGKRFVKTDLISEGVPTIHYGEMYTHYGPWADKTISFVSQKLVDDKNLRLAEKGDVVIVAAGETIEDIGQGTAWLGDEGAVIHDACFGFRSHLNPKFVAYFTRTRQFHNQIRKHIRTGKISAINSKGLSKVIIPVPSPEEQERIVSILDRFDTLTKSISEVLPKEIELRDKQYEYYRDMLLTFPKEKIEA</sequence>
<organism evidence="5 6">
    <name type="scientific">Leptobacterium flavescens</name>
    <dbReference type="NCBI Taxonomy" id="472055"/>
    <lineage>
        <taxon>Bacteria</taxon>
        <taxon>Pseudomonadati</taxon>
        <taxon>Bacteroidota</taxon>
        <taxon>Flavobacteriia</taxon>
        <taxon>Flavobacteriales</taxon>
        <taxon>Flavobacteriaceae</taxon>
        <taxon>Leptobacterium</taxon>
    </lineage>
</organism>
<dbReference type="InterPro" id="IPR000055">
    <property type="entry name" value="Restrct_endonuc_typeI_TRD"/>
</dbReference>
<evidence type="ECO:0000256" key="3">
    <source>
        <dbReference type="ARBA" id="ARBA00023125"/>
    </source>
</evidence>
<dbReference type="GO" id="GO:0004519">
    <property type="term" value="F:endonuclease activity"/>
    <property type="evidence" value="ECO:0007669"/>
    <property type="project" value="UniProtKB-KW"/>
</dbReference>
<name>A0A6P0UP41_9FLAO</name>
<evidence type="ECO:0000256" key="2">
    <source>
        <dbReference type="ARBA" id="ARBA00022747"/>
    </source>
</evidence>
<dbReference type="Proteomes" id="UP000468581">
    <property type="component" value="Unassembled WGS sequence"/>
</dbReference>
<proteinExistence type="inferred from homology"/>
<dbReference type="Pfam" id="PF01420">
    <property type="entry name" value="Methylase_S"/>
    <property type="match status" value="2"/>
</dbReference>
<comment type="similarity">
    <text evidence="1">Belongs to the type-I restriction system S methylase family.</text>
</comment>
<dbReference type="SUPFAM" id="SSF116734">
    <property type="entry name" value="DNA methylase specificity domain"/>
    <property type="match status" value="2"/>
</dbReference>
<dbReference type="Gene3D" id="3.90.220.20">
    <property type="entry name" value="DNA methylase specificity domains"/>
    <property type="match status" value="2"/>
</dbReference>
<dbReference type="GO" id="GO:0003677">
    <property type="term" value="F:DNA binding"/>
    <property type="evidence" value="ECO:0007669"/>
    <property type="project" value="UniProtKB-KW"/>
</dbReference>
<evidence type="ECO:0000256" key="1">
    <source>
        <dbReference type="ARBA" id="ARBA00010923"/>
    </source>
</evidence>
<keyword evidence="3" id="KW-0238">DNA-binding</keyword>
<dbReference type="AlphaFoldDB" id="A0A6P0UP41"/>
<evidence type="ECO:0000313" key="6">
    <source>
        <dbReference type="Proteomes" id="UP000468581"/>
    </source>
</evidence>
<keyword evidence="5" id="KW-0540">Nuclease</keyword>
<dbReference type="GO" id="GO:0009307">
    <property type="term" value="P:DNA restriction-modification system"/>
    <property type="evidence" value="ECO:0007669"/>
    <property type="project" value="UniProtKB-KW"/>
</dbReference>
<comment type="caution">
    <text evidence="5">The sequence shown here is derived from an EMBL/GenBank/DDBJ whole genome shotgun (WGS) entry which is preliminary data.</text>
</comment>
<feature type="domain" description="Type I restriction modification DNA specificity" evidence="4">
    <location>
        <begin position="12"/>
        <end position="177"/>
    </location>
</feature>